<dbReference type="OMA" id="AWQWTSG"/>
<dbReference type="PRINTS" id="PR01504">
    <property type="entry name" value="PNCREATITSAP"/>
</dbReference>
<keyword evidence="3" id="KW-0732">Signal</keyword>
<comment type="subcellular location">
    <subcellularLocation>
        <location evidence="1">Cell membrane</location>
        <topology evidence="1">Single-pass type II membrane protein</topology>
    </subcellularLocation>
</comment>
<name>A0A672TWK2_STRHB</name>
<feature type="domain" description="C-type lectin" evidence="4">
    <location>
        <begin position="36"/>
        <end position="154"/>
    </location>
</feature>
<dbReference type="GeneTree" id="ENSGT01040000240999"/>
<dbReference type="Ensembl" id="ENSSHBT00005007738.1">
    <property type="protein sequence ID" value="ENSSHBP00005006407.1"/>
    <property type="gene ID" value="ENSSHBG00005005608.1"/>
</dbReference>
<evidence type="ECO:0000313" key="6">
    <source>
        <dbReference type="Proteomes" id="UP000472266"/>
    </source>
</evidence>
<dbReference type="AlphaFoldDB" id="A0A672TWK2"/>
<proteinExistence type="predicted"/>
<evidence type="ECO:0000313" key="5">
    <source>
        <dbReference type="Ensembl" id="ENSSHBP00005006407.1"/>
    </source>
</evidence>
<reference evidence="5" key="3">
    <citation type="submission" date="2025-09" db="UniProtKB">
        <authorList>
            <consortium name="Ensembl"/>
        </authorList>
    </citation>
    <scope>IDENTIFICATION</scope>
</reference>
<dbReference type="InterPro" id="IPR050828">
    <property type="entry name" value="C-type_lectin/matrix_domain"/>
</dbReference>
<evidence type="ECO:0000256" key="1">
    <source>
        <dbReference type="ARBA" id="ARBA00004401"/>
    </source>
</evidence>
<keyword evidence="2" id="KW-1015">Disulfide bond</keyword>
<dbReference type="KEGG" id="shab:115611549"/>
<dbReference type="CTD" id="83998"/>
<dbReference type="RefSeq" id="XP_030350505.1">
    <property type="nucleotide sequence ID" value="XM_030494645.1"/>
</dbReference>
<dbReference type="Pfam" id="PF00059">
    <property type="entry name" value="Lectin_C"/>
    <property type="match status" value="1"/>
</dbReference>
<dbReference type="PANTHER" id="PTHR45710:SF8">
    <property type="entry name" value="RERATING FAMILY MEMBER 4"/>
    <property type="match status" value="1"/>
</dbReference>
<gene>
    <name evidence="5" type="primary">REG4</name>
</gene>
<dbReference type="InterPro" id="IPR018378">
    <property type="entry name" value="C-type_lectin_CS"/>
</dbReference>
<dbReference type="PROSITE" id="PS00615">
    <property type="entry name" value="C_TYPE_LECTIN_1"/>
    <property type="match status" value="1"/>
</dbReference>
<reference evidence="5 6" key="1">
    <citation type="submission" date="2019-11" db="EMBL/GenBank/DDBJ databases">
        <title>Strigops habroptila (kakapo) genome, bStrHab1, primary haplotype, v2.</title>
        <authorList>
            <person name="Jarvis E.D."/>
            <person name="Howard J."/>
            <person name="Rhie A."/>
            <person name="Phillippy A."/>
            <person name="Korlach J."/>
            <person name="Digby A."/>
            <person name="Iorns D."/>
            <person name="Eason D."/>
            <person name="Robertson B."/>
            <person name="Raemaekers T."/>
            <person name="Howe K."/>
            <person name="Lewin H."/>
            <person name="Damas J."/>
            <person name="Hastie A."/>
            <person name="Tracey A."/>
            <person name="Chow W."/>
            <person name="Fedrigo O."/>
        </authorList>
    </citation>
    <scope>NUCLEOTIDE SEQUENCE [LARGE SCALE GENOMIC DNA]</scope>
</reference>
<dbReference type="InterPro" id="IPR001304">
    <property type="entry name" value="C-type_lectin-like"/>
</dbReference>
<dbReference type="GeneID" id="115611549"/>
<dbReference type="InParanoid" id="A0A672TWK2"/>
<dbReference type="SMART" id="SM00034">
    <property type="entry name" value="CLECT"/>
    <property type="match status" value="1"/>
</dbReference>
<feature type="signal peptide" evidence="3">
    <location>
        <begin position="1"/>
        <end position="23"/>
    </location>
</feature>
<feature type="chain" id="PRO_5025439747" evidence="3">
    <location>
        <begin position="24"/>
        <end position="159"/>
    </location>
</feature>
<accession>A0A672TWK2</accession>
<reference evidence="5" key="2">
    <citation type="submission" date="2025-08" db="UniProtKB">
        <authorList>
            <consortium name="Ensembl"/>
        </authorList>
    </citation>
    <scope>IDENTIFICATION</scope>
</reference>
<keyword evidence="6" id="KW-1185">Reference proteome</keyword>
<evidence type="ECO:0000256" key="2">
    <source>
        <dbReference type="ARBA" id="ARBA00023157"/>
    </source>
</evidence>
<evidence type="ECO:0000259" key="4">
    <source>
        <dbReference type="PROSITE" id="PS50041"/>
    </source>
</evidence>
<protein>
    <submittedName>
        <fullName evidence="5">Rerating family member 4</fullName>
    </submittedName>
</protein>
<dbReference type="Gene3D" id="3.10.100.10">
    <property type="entry name" value="Mannose-Binding Protein A, subunit A"/>
    <property type="match status" value="1"/>
</dbReference>
<dbReference type="PROSITE" id="PS50041">
    <property type="entry name" value="C_TYPE_LECTIN_2"/>
    <property type="match status" value="1"/>
</dbReference>
<dbReference type="FunCoup" id="A0A672TWK2">
    <property type="interactions" value="1"/>
</dbReference>
<sequence>MVAVIRLSLLLLGCVGLLQPASARYIGYCPKGWYYYKLSCFKYFSQSQSWDEAETQCQASHASAHLAWVEESREAATLQRVISYYQRVQPVWLGLRYQHQSQAWQWVSGDEYSITSGLSGNGTHGGTCGMLTHLSGFTLWSSTDCAQQHPYICKFTPFH</sequence>
<dbReference type="GO" id="GO:0005886">
    <property type="term" value="C:plasma membrane"/>
    <property type="evidence" value="ECO:0007669"/>
    <property type="project" value="UniProtKB-SubCell"/>
</dbReference>
<dbReference type="SUPFAM" id="SSF56436">
    <property type="entry name" value="C-type lectin-like"/>
    <property type="match status" value="1"/>
</dbReference>
<evidence type="ECO:0000256" key="3">
    <source>
        <dbReference type="SAM" id="SignalP"/>
    </source>
</evidence>
<organism evidence="5 6">
    <name type="scientific">Strigops habroptila</name>
    <name type="common">Kakapo</name>
    <dbReference type="NCBI Taxonomy" id="2489341"/>
    <lineage>
        <taxon>Eukaryota</taxon>
        <taxon>Metazoa</taxon>
        <taxon>Chordata</taxon>
        <taxon>Craniata</taxon>
        <taxon>Vertebrata</taxon>
        <taxon>Euteleostomi</taxon>
        <taxon>Archelosauria</taxon>
        <taxon>Archosauria</taxon>
        <taxon>Dinosauria</taxon>
        <taxon>Saurischia</taxon>
        <taxon>Theropoda</taxon>
        <taxon>Coelurosauria</taxon>
        <taxon>Aves</taxon>
        <taxon>Neognathae</taxon>
        <taxon>Neoaves</taxon>
        <taxon>Telluraves</taxon>
        <taxon>Australaves</taxon>
        <taxon>Psittaciformes</taxon>
        <taxon>Psittacidae</taxon>
        <taxon>Strigops</taxon>
    </lineage>
</organism>
<dbReference type="InterPro" id="IPR016187">
    <property type="entry name" value="CTDL_fold"/>
</dbReference>
<dbReference type="InterPro" id="IPR016186">
    <property type="entry name" value="C-type_lectin-like/link_sf"/>
</dbReference>
<dbReference type="Proteomes" id="UP000472266">
    <property type="component" value="Chromosome 9"/>
</dbReference>
<dbReference type="OrthoDB" id="441660at2759"/>
<dbReference type="PANTHER" id="PTHR45710">
    <property type="entry name" value="C-TYPE LECTIN DOMAIN-CONTAINING PROTEIN 180"/>
    <property type="match status" value="1"/>
</dbReference>